<evidence type="ECO:0000313" key="3">
    <source>
        <dbReference type="Proteomes" id="UP000663829"/>
    </source>
</evidence>
<gene>
    <name evidence="1" type="ORF">GPM918_LOCUS2681</name>
    <name evidence="2" type="ORF">SRO942_LOCUS2681</name>
</gene>
<dbReference type="PANTHER" id="PTHR12517">
    <property type="entry name" value="VACUOLAR PROTEIN SORTING-ASSOCIATED PROTEIN 13B"/>
    <property type="match status" value="1"/>
</dbReference>
<name>A0A813RSH8_9BILA</name>
<keyword evidence="3" id="KW-1185">Reference proteome</keyword>
<proteinExistence type="predicted"/>
<dbReference type="Proteomes" id="UP000681722">
    <property type="component" value="Unassembled WGS sequence"/>
</dbReference>
<organism evidence="1 3">
    <name type="scientific">Didymodactylos carnosus</name>
    <dbReference type="NCBI Taxonomy" id="1234261"/>
    <lineage>
        <taxon>Eukaryota</taxon>
        <taxon>Metazoa</taxon>
        <taxon>Spiralia</taxon>
        <taxon>Gnathifera</taxon>
        <taxon>Rotifera</taxon>
        <taxon>Eurotatoria</taxon>
        <taxon>Bdelloidea</taxon>
        <taxon>Philodinida</taxon>
        <taxon>Philodinidae</taxon>
        <taxon>Didymodactylos</taxon>
    </lineage>
</organism>
<reference evidence="1" key="1">
    <citation type="submission" date="2021-02" db="EMBL/GenBank/DDBJ databases">
        <authorList>
            <person name="Nowell W R."/>
        </authorList>
    </citation>
    <scope>NUCLEOTIDE SEQUENCE</scope>
</reference>
<evidence type="ECO:0000313" key="1">
    <source>
        <dbReference type="EMBL" id="CAF0784995.1"/>
    </source>
</evidence>
<evidence type="ECO:0000313" key="2">
    <source>
        <dbReference type="EMBL" id="CAF3568652.1"/>
    </source>
</evidence>
<dbReference type="Proteomes" id="UP000663829">
    <property type="component" value="Unassembled WGS sequence"/>
</dbReference>
<sequence length="174" mass="19150">MPFFGYALKQKTSLGRSSKQFSSLETGRSIAQNMDRLAMDNEHSTRDEETRRQLPIGMTENMLQGLELLSLNLLGTVAGLDDQPIQSFHNRHCGQTTTAVLSDVGKGLVGIVAKPVGSLAQIISQTGQDQMNVAAMSMPQDSSKAFKAEKEGLLICDHQRADKTRRYYDTLKTS</sequence>
<accession>A0A813RSH8</accession>
<dbReference type="PANTHER" id="PTHR12517:SF0">
    <property type="entry name" value="INTERMEMBRANE LIPID TRANSFER PROTEIN VPS13B"/>
    <property type="match status" value="1"/>
</dbReference>
<dbReference type="AlphaFoldDB" id="A0A813RSH8"/>
<comment type="caution">
    <text evidence="1">The sequence shown here is derived from an EMBL/GenBank/DDBJ whole genome shotgun (WGS) entry which is preliminary data.</text>
</comment>
<dbReference type="EMBL" id="CAJOBC010000303">
    <property type="protein sequence ID" value="CAF3568652.1"/>
    <property type="molecule type" value="Genomic_DNA"/>
</dbReference>
<dbReference type="EMBL" id="CAJNOQ010000303">
    <property type="protein sequence ID" value="CAF0784995.1"/>
    <property type="molecule type" value="Genomic_DNA"/>
</dbReference>
<dbReference type="OrthoDB" id="445152at2759"/>
<protein>
    <submittedName>
        <fullName evidence="1">Uncharacterized protein</fullName>
    </submittedName>
</protein>
<dbReference type="InterPro" id="IPR039782">
    <property type="entry name" value="VPS13B"/>
</dbReference>